<dbReference type="EMBL" id="FNRL01000008">
    <property type="protein sequence ID" value="SEA49565.1"/>
    <property type="molecule type" value="Genomic_DNA"/>
</dbReference>
<evidence type="ECO:0000313" key="2">
    <source>
        <dbReference type="Proteomes" id="UP000199656"/>
    </source>
</evidence>
<sequence length="261" mass="30491">MKYNYHQRRQNRIAFAKAQAEKNERASDSFYNAAKHISIFIPPGQPILVGHHSEKRHRREQKKIDNNMRKSYEASDKAIYYEDKAKNIEKNHTISSDNPDALELLHQKLNDLTALQEFMKSANKAIRKNDKAAFLKIPKATDAMWEKLNTPDWIGRKGFPDYKLTNNNSVINNTRKRIASLEILTQKTTTERTEKGVRIVENVEANRIQLVFPAKPNKEVRTKLRRQYGFNFCYEEMAWQRQLNNAGIYAADAFIESYNPE</sequence>
<dbReference type="AlphaFoldDB" id="A0A1H4BN12"/>
<dbReference type="STRING" id="408074.SAMN05660909_02182"/>
<dbReference type="RefSeq" id="WP_089761482.1">
    <property type="nucleotide sequence ID" value="NZ_BKAT01000011.1"/>
</dbReference>
<gene>
    <name evidence="1" type="ORF">SAMN05660909_02182</name>
</gene>
<accession>A0A1H4BN12</accession>
<dbReference type="Pfam" id="PF12083">
    <property type="entry name" value="DUF3560"/>
    <property type="match status" value="1"/>
</dbReference>
<name>A0A1H4BN12_9BACT</name>
<keyword evidence="2" id="KW-1185">Reference proteome</keyword>
<evidence type="ECO:0008006" key="3">
    <source>
        <dbReference type="Google" id="ProtNLM"/>
    </source>
</evidence>
<dbReference type="OrthoDB" id="9803716at2"/>
<proteinExistence type="predicted"/>
<reference evidence="2" key="1">
    <citation type="submission" date="2016-10" db="EMBL/GenBank/DDBJ databases">
        <authorList>
            <person name="Varghese N."/>
            <person name="Submissions S."/>
        </authorList>
    </citation>
    <scope>NUCLEOTIDE SEQUENCE [LARGE SCALE GENOMIC DNA]</scope>
    <source>
        <strain evidence="2">DSM 23920</strain>
    </source>
</reference>
<organism evidence="1 2">
    <name type="scientific">Chitinophaga terrae</name>
    <name type="common">ex Kim and Jung 2007</name>
    <dbReference type="NCBI Taxonomy" id="408074"/>
    <lineage>
        <taxon>Bacteria</taxon>
        <taxon>Pseudomonadati</taxon>
        <taxon>Bacteroidota</taxon>
        <taxon>Chitinophagia</taxon>
        <taxon>Chitinophagales</taxon>
        <taxon>Chitinophagaceae</taxon>
        <taxon>Chitinophaga</taxon>
    </lineage>
</organism>
<dbReference type="InterPro" id="IPR021944">
    <property type="entry name" value="DUF3560"/>
</dbReference>
<evidence type="ECO:0000313" key="1">
    <source>
        <dbReference type="EMBL" id="SEA49565.1"/>
    </source>
</evidence>
<dbReference type="Proteomes" id="UP000199656">
    <property type="component" value="Unassembled WGS sequence"/>
</dbReference>
<protein>
    <recommendedName>
        <fullName evidence="3">DUF3560 domain-containing protein</fullName>
    </recommendedName>
</protein>